<organism evidence="3 4">
    <name type="scientific">Tetradesmus obliquus</name>
    <name type="common">Green alga</name>
    <name type="synonym">Acutodesmus obliquus</name>
    <dbReference type="NCBI Taxonomy" id="3088"/>
    <lineage>
        <taxon>Eukaryota</taxon>
        <taxon>Viridiplantae</taxon>
        <taxon>Chlorophyta</taxon>
        <taxon>core chlorophytes</taxon>
        <taxon>Chlorophyceae</taxon>
        <taxon>CS clade</taxon>
        <taxon>Sphaeropleales</taxon>
        <taxon>Scenedesmaceae</taxon>
        <taxon>Tetradesmus</taxon>
    </lineage>
</organism>
<dbReference type="SUPFAM" id="SSF53098">
    <property type="entry name" value="Ribonuclease H-like"/>
    <property type="match status" value="1"/>
</dbReference>
<dbReference type="InterPro" id="IPR036397">
    <property type="entry name" value="RNaseH_sf"/>
</dbReference>
<dbReference type="EMBL" id="CP126208">
    <property type="protein sequence ID" value="WIA08380.1"/>
    <property type="molecule type" value="Genomic_DNA"/>
</dbReference>
<feature type="region of interest" description="Disordered" evidence="1">
    <location>
        <begin position="44"/>
        <end position="132"/>
    </location>
</feature>
<evidence type="ECO:0000256" key="1">
    <source>
        <dbReference type="SAM" id="MobiDB-lite"/>
    </source>
</evidence>
<evidence type="ECO:0000313" key="4">
    <source>
        <dbReference type="Proteomes" id="UP001244341"/>
    </source>
</evidence>
<feature type="compositionally biased region" description="Low complexity" evidence="1">
    <location>
        <begin position="112"/>
        <end position="121"/>
    </location>
</feature>
<feature type="compositionally biased region" description="Low complexity" evidence="1">
    <location>
        <begin position="86"/>
        <end position="104"/>
    </location>
</feature>
<evidence type="ECO:0000313" key="3">
    <source>
        <dbReference type="EMBL" id="WIA08380.1"/>
    </source>
</evidence>
<dbReference type="InterPro" id="IPR002562">
    <property type="entry name" value="3'-5'_exonuclease_dom"/>
</dbReference>
<reference evidence="3 4" key="1">
    <citation type="submission" date="2023-05" db="EMBL/GenBank/DDBJ databases">
        <title>A 100% complete, gapless, phased diploid assembly of the Scenedesmus obliquus UTEX 3031 genome.</title>
        <authorList>
            <person name="Biondi T.C."/>
            <person name="Hanschen E.R."/>
            <person name="Kwon T."/>
            <person name="Eng W."/>
            <person name="Kruse C.P.S."/>
            <person name="Koehler S.I."/>
            <person name="Kunde Y."/>
            <person name="Gleasner C.D."/>
            <person name="You Mak K.T."/>
            <person name="Polle J."/>
            <person name="Hovde B.T."/>
            <person name="Starkenburg S.R."/>
        </authorList>
    </citation>
    <scope>NUCLEOTIDE SEQUENCE [LARGE SCALE GENOMIC DNA]</scope>
    <source>
        <strain evidence="3 4">DOE0152z</strain>
    </source>
</reference>
<name>A0ABY8THA0_TETOB</name>
<proteinExistence type="predicted"/>
<dbReference type="Gene3D" id="3.30.420.10">
    <property type="entry name" value="Ribonuclease H-like superfamily/Ribonuclease H"/>
    <property type="match status" value="1"/>
</dbReference>
<dbReference type="PANTHER" id="PTHR46814">
    <property type="entry name" value="EGALITARIAN, ISOFORM B"/>
    <property type="match status" value="1"/>
</dbReference>
<dbReference type="Pfam" id="PF01612">
    <property type="entry name" value="DNA_pol_A_exo1"/>
    <property type="match status" value="1"/>
</dbReference>
<evidence type="ECO:0000259" key="2">
    <source>
        <dbReference type="Pfam" id="PF01612"/>
    </source>
</evidence>
<dbReference type="Proteomes" id="UP001244341">
    <property type="component" value="Chromosome 1b"/>
</dbReference>
<feature type="compositionally biased region" description="Acidic residues" evidence="1">
    <location>
        <begin position="122"/>
        <end position="131"/>
    </location>
</feature>
<feature type="compositionally biased region" description="Low complexity" evidence="1">
    <location>
        <begin position="725"/>
        <end position="734"/>
    </location>
</feature>
<protein>
    <recommendedName>
        <fullName evidence="2">3'-5' exonuclease domain-containing protein</fullName>
    </recommendedName>
</protein>
<dbReference type="InterPro" id="IPR012337">
    <property type="entry name" value="RNaseH-like_sf"/>
</dbReference>
<gene>
    <name evidence="3" type="ORF">OEZ85_007819</name>
</gene>
<sequence>MRSRATCISSKAGPGQLNLYGCPRLAKRPAFRVCLAMAAAQRAAHGSGRRHATVSKGAAARQPSVDGAEALGSTPHNDTQAGQADAGEPIEQEQAAAAAGAADASSDKEDAAAGASAADASSDQEEDEETAEMLAQIQSSIALALARFSLDDLLVPLLQRRLLQGGSFARSFLSYSIYLNNICLLCDPRVFAQWCQGVATCYMLTAWLLGVDQLALQTLETVTKWQQQGPPLTCSRRLVVMQMSVAGDFLSAMRGRFSHAGKRGSGTGPSDKAPSTTRELLLSCPWMVLSEACSDARENRATLRLPAITTCASRERLEALLLLLDDAVYAAFGVSKAGAAASAGLVAAVAAEAVGAKDVRKIRQGILAAAARSAVRHYISVSPAKLGRVRYMLQHGVPVGVMNLVKFIQDSSPVGQKSKERKRGPASSLDYLQTLPGLGPVQVVTISSAASPAYRSMLQHMAAVSLLGMDTESSWLGEGASVTVVLSFMAPAVPGRGTDAGWPDTVYIIDLVAAGMQQHIGSSSSSSSSSSESAAAELVAGLAAVFEDPGCTLVVQDASQDLPLLHSEFGLSAANVIDSQLAFMLLEAVQQQQGLHVRGRPQLRRRLEVLLAAYGLAHPNKMEVVAMTKSTPMLWLTAPRPLAPELLSYLVADVRYLPALVLLMERDLLQASPGQLQQLLLAPAKPAYQLLVPQGAVGAAERAVAAAAAAAAAPPVDTNGAGNSQKQQQQQQQQHNRRHRGIGTEWRADSATEHLLSLLPERLSGVVRGSVAAAAASAVKAAAASAAALWSVCRATGGYFTSSLLGRCSCFSRRQLPT</sequence>
<keyword evidence="4" id="KW-1185">Reference proteome</keyword>
<feature type="region of interest" description="Disordered" evidence="1">
    <location>
        <begin position="715"/>
        <end position="741"/>
    </location>
</feature>
<dbReference type="PANTHER" id="PTHR46814:SF1">
    <property type="entry name" value="EGALITARIAN, ISOFORM B"/>
    <property type="match status" value="1"/>
</dbReference>
<accession>A0ABY8THA0</accession>
<feature type="domain" description="3'-5' exonuclease" evidence="2">
    <location>
        <begin position="532"/>
        <end position="665"/>
    </location>
</feature>